<dbReference type="GO" id="GO:0007008">
    <property type="term" value="P:outer mitochondrial membrane organization"/>
    <property type="evidence" value="ECO:0007669"/>
    <property type="project" value="InterPro"/>
</dbReference>
<keyword evidence="2" id="KW-0472">Membrane</keyword>
<sequence length="101" mass="11429">MCYALSNRRYPKYPRTELGCHTSHQNQNQPSQTTPYHKLQTTTMASFPSLRQIFAAFRSPAQEADSSRTAFSRSLLFILLFTLISLLASKAIQKSLITSQS</sequence>
<accession>A0A2S4VQJ4</accession>
<evidence type="ECO:0000313" key="4">
    <source>
        <dbReference type="Proteomes" id="UP000238274"/>
    </source>
</evidence>
<keyword evidence="2" id="KW-1133">Transmembrane helix</keyword>
<reference evidence="4" key="3">
    <citation type="journal article" date="2018" name="Mol. Plant Microbe Interact.">
        <title>Genome sequence resources for the wheat stripe rust pathogen (Puccinia striiformis f. sp. tritici) and the barley stripe rust pathogen (Puccinia striiformis f. sp. hordei).</title>
        <authorList>
            <person name="Xia C."/>
            <person name="Wang M."/>
            <person name="Yin C."/>
            <person name="Cornejo O.E."/>
            <person name="Hulbert S.H."/>
            <person name="Chen X."/>
        </authorList>
    </citation>
    <scope>NUCLEOTIDE SEQUENCE [LARGE SCALE GENOMIC DNA]</scope>
    <source>
        <strain evidence="4">93TX-2</strain>
    </source>
</reference>
<evidence type="ECO:0000256" key="2">
    <source>
        <dbReference type="SAM" id="Phobius"/>
    </source>
</evidence>
<reference evidence="4" key="2">
    <citation type="journal article" date="2018" name="BMC Genomics">
        <title>Genomic insights into host adaptation between the wheat stripe rust pathogen (Puccinia striiformis f. sp. tritici) and the barley stripe rust pathogen (Puccinia striiformis f. sp. hordei).</title>
        <authorList>
            <person name="Xia C."/>
            <person name="Wang M."/>
            <person name="Yin C."/>
            <person name="Cornejo O.E."/>
            <person name="Hulbert S.H."/>
            <person name="Chen X."/>
        </authorList>
    </citation>
    <scope>NUCLEOTIDE SEQUENCE [LARGE SCALE GENOMIC DNA]</scope>
    <source>
        <strain evidence="4">93TX-2</strain>
    </source>
</reference>
<comment type="caution">
    <text evidence="3">The sequence shown here is derived from an EMBL/GenBank/DDBJ whole genome shotgun (WGS) entry which is preliminary data.</text>
</comment>
<dbReference type="VEuPathDB" id="FungiDB:PSTT_04774"/>
<dbReference type="Pfam" id="PF17237">
    <property type="entry name" value="Emr1"/>
    <property type="match status" value="1"/>
</dbReference>
<feature type="transmembrane region" description="Helical" evidence="2">
    <location>
        <begin position="75"/>
        <end position="92"/>
    </location>
</feature>
<keyword evidence="4" id="KW-1185">Reference proteome</keyword>
<feature type="compositionally biased region" description="Polar residues" evidence="1">
    <location>
        <begin position="22"/>
        <end position="38"/>
    </location>
</feature>
<dbReference type="AlphaFoldDB" id="A0A2S4VQJ4"/>
<evidence type="ECO:0000313" key="3">
    <source>
        <dbReference type="EMBL" id="POW11708.1"/>
    </source>
</evidence>
<protein>
    <submittedName>
        <fullName evidence="3">Uncharacterized protein</fullName>
    </submittedName>
</protein>
<dbReference type="OrthoDB" id="2122015at2759"/>
<name>A0A2S4VQJ4_9BASI</name>
<organism evidence="3 4">
    <name type="scientific">Puccinia striiformis</name>
    <dbReference type="NCBI Taxonomy" id="27350"/>
    <lineage>
        <taxon>Eukaryota</taxon>
        <taxon>Fungi</taxon>
        <taxon>Dikarya</taxon>
        <taxon>Basidiomycota</taxon>
        <taxon>Pucciniomycotina</taxon>
        <taxon>Pucciniomycetes</taxon>
        <taxon>Pucciniales</taxon>
        <taxon>Pucciniaceae</taxon>
        <taxon>Puccinia</taxon>
    </lineage>
</organism>
<dbReference type="InterPro" id="IPR035195">
    <property type="entry name" value="Emr1"/>
</dbReference>
<dbReference type="GO" id="GO:0005739">
    <property type="term" value="C:mitochondrion"/>
    <property type="evidence" value="ECO:0007669"/>
    <property type="project" value="GOC"/>
</dbReference>
<reference evidence="3 4" key="1">
    <citation type="submission" date="2017-12" db="EMBL/GenBank/DDBJ databases">
        <title>Gene loss provides genomic basis for host adaptation in cereal stripe rust fungi.</title>
        <authorList>
            <person name="Xia C."/>
        </authorList>
    </citation>
    <scope>NUCLEOTIDE SEQUENCE [LARGE SCALE GENOMIC DNA]</scope>
    <source>
        <strain evidence="3 4">93TX-2</strain>
    </source>
</reference>
<gene>
    <name evidence="3" type="ORF">PSHT_08328</name>
</gene>
<dbReference type="Proteomes" id="UP000238274">
    <property type="component" value="Unassembled WGS sequence"/>
</dbReference>
<dbReference type="EMBL" id="PKSM01000109">
    <property type="protein sequence ID" value="POW11708.1"/>
    <property type="molecule type" value="Genomic_DNA"/>
</dbReference>
<feature type="region of interest" description="Disordered" evidence="1">
    <location>
        <begin position="15"/>
        <end position="38"/>
    </location>
</feature>
<proteinExistence type="predicted"/>
<evidence type="ECO:0000256" key="1">
    <source>
        <dbReference type="SAM" id="MobiDB-lite"/>
    </source>
</evidence>
<dbReference type="VEuPathDB" id="FungiDB:PSHT_08328"/>
<keyword evidence="2" id="KW-0812">Transmembrane</keyword>